<evidence type="ECO:0000313" key="2">
    <source>
        <dbReference type="WBParaSite" id="PSAMB.scaffold9286size5136.g32292.t1"/>
    </source>
</evidence>
<evidence type="ECO:0000313" key="1">
    <source>
        <dbReference type="Proteomes" id="UP000887566"/>
    </source>
</evidence>
<accession>A0A914XP09</accession>
<proteinExistence type="predicted"/>
<sequence length="163" mass="18997">MLARYHHLGNLPRCTWLFDFEPAALGACIDVFSPLRVQGCAFHYAKVINAKRDALGLEMACKEKDEHDVLTHQANLIKKWFKRVRYLCFPLEHLRLQFARDLLNAVFTYPSPIISAQLKEFCDYFKWYWITMPLIHNIWGSMETAAQGQRITWKGGTMAFTVI</sequence>
<keyword evidence="1" id="KW-1185">Reference proteome</keyword>
<dbReference type="WBParaSite" id="PSAMB.scaffold9286size5136.g32292.t1">
    <property type="protein sequence ID" value="PSAMB.scaffold9286size5136.g32292.t1"/>
    <property type="gene ID" value="PSAMB.scaffold9286size5136.g32292"/>
</dbReference>
<protein>
    <submittedName>
        <fullName evidence="2">MULE transposase domain-containing protein</fullName>
    </submittedName>
</protein>
<dbReference type="Proteomes" id="UP000887566">
    <property type="component" value="Unplaced"/>
</dbReference>
<dbReference type="AlphaFoldDB" id="A0A914XP09"/>
<organism evidence="1 2">
    <name type="scientific">Plectus sambesii</name>
    <dbReference type="NCBI Taxonomy" id="2011161"/>
    <lineage>
        <taxon>Eukaryota</taxon>
        <taxon>Metazoa</taxon>
        <taxon>Ecdysozoa</taxon>
        <taxon>Nematoda</taxon>
        <taxon>Chromadorea</taxon>
        <taxon>Plectida</taxon>
        <taxon>Plectina</taxon>
        <taxon>Plectoidea</taxon>
        <taxon>Plectidae</taxon>
        <taxon>Plectus</taxon>
    </lineage>
</organism>
<name>A0A914XP09_9BILA</name>
<reference evidence="2" key="1">
    <citation type="submission" date="2022-11" db="UniProtKB">
        <authorList>
            <consortium name="WormBaseParasite"/>
        </authorList>
    </citation>
    <scope>IDENTIFICATION</scope>
</reference>